<evidence type="ECO:0000256" key="4">
    <source>
        <dbReference type="ARBA" id="ARBA00023136"/>
    </source>
</evidence>
<dbReference type="AlphaFoldDB" id="A0A163K0Q8"/>
<accession>A0A163K0Q8</accession>
<dbReference type="GO" id="GO:0005886">
    <property type="term" value="C:plasma membrane"/>
    <property type="evidence" value="ECO:0007669"/>
    <property type="project" value="InterPro"/>
</dbReference>
<name>A0A163K0Q8_ABSGL</name>
<evidence type="ECO:0000256" key="5">
    <source>
        <dbReference type="SAM" id="Phobius"/>
    </source>
</evidence>
<dbReference type="EMBL" id="LT554386">
    <property type="protein sequence ID" value="SAM04461.1"/>
    <property type="molecule type" value="Genomic_DNA"/>
</dbReference>
<evidence type="ECO:0000256" key="2">
    <source>
        <dbReference type="ARBA" id="ARBA00022692"/>
    </source>
</evidence>
<keyword evidence="7" id="KW-1185">Reference proteome</keyword>
<dbReference type="InterPro" id="IPR009571">
    <property type="entry name" value="SUR7/Rim9-like_fungi"/>
</dbReference>
<reference evidence="6" key="1">
    <citation type="submission" date="2016-04" db="EMBL/GenBank/DDBJ databases">
        <authorList>
            <person name="Evans L.H."/>
            <person name="Alamgir A."/>
            <person name="Owens N."/>
            <person name="Weber N.D."/>
            <person name="Virtaneva K."/>
            <person name="Barbian K."/>
            <person name="Babar A."/>
            <person name="Rosenke K."/>
        </authorList>
    </citation>
    <scope>NUCLEOTIDE SEQUENCE [LARGE SCALE GENOMIC DNA]</scope>
    <source>
        <strain evidence="6">CBS 101.48</strain>
    </source>
</reference>
<keyword evidence="3 5" id="KW-1133">Transmembrane helix</keyword>
<evidence type="ECO:0000256" key="3">
    <source>
        <dbReference type="ARBA" id="ARBA00022989"/>
    </source>
</evidence>
<dbReference type="PANTHER" id="PTHR28013">
    <property type="entry name" value="PROTEIN DCV1-RELATED"/>
    <property type="match status" value="1"/>
</dbReference>
<keyword evidence="2 5" id="KW-0812">Transmembrane</keyword>
<dbReference type="GO" id="GO:0032153">
    <property type="term" value="C:cell division site"/>
    <property type="evidence" value="ECO:0007669"/>
    <property type="project" value="TreeGrafter"/>
</dbReference>
<feature type="transmembrane region" description="Helical" evidence="5">
    <location>
        <begin position="95"/>
        <end position="114"/>
    </location>
</feature>
<feature type="transmembrane region" description="Helical" evidence="5">
    <location>
        <begin position="126"/>
        <end position="149"/>
    </location>
</feature>
<proteinExistence type="predicted"/>
<dbReference type="PANTHER" id="PTHR28013:SF3">
    <property type="entry name" value="PROTEIN DCV1-RELATED"/>
    <property type="match status" value="1"/>
</dbReference>
<feature type="transmembrane region" description="Helical" evidence="5">
    <location>
        <begin position="169"/>
        <end position="192"/>
    </location>
</feature>
<evidence type="ECO:0008006" key="8">
    <source>
        <dbReference type="Google" id="ProtNLM"/>
    </source>
</evidence>
<evidence type="ECO:0000313" key="7">
    <source>
        <dbReference type="Proteomes" id="UP000078561"/>
    </source>
</evidence>
<dbReference type="InParanoid" id="A0A163K0Q8"/>
<dbReference type="STRING" id="4829.A0A163K0Q8"/>
<dbReference type="Proteomes" id="UP000078561">
    <property type="component" value="Unassembled WGS sequence"/>
</dbReference>
<comment type="subcellular location">
    <subcellularLocation>
        <location evidence="1">Membrane</location>
        <topology evidence="1">Multi-pass membrane protein</topology>
    </subcellularLocation>
</comment>
<organism evidence="6">
    <name type="scientific">Absidia glauca</name>
    <name type="common">Pin mould</name>
    <dbReference type="NCBI Taxonomy" id="4829"/>
    <lineage>
        <taxon>Eukaryota</taxon>
        <taxon>Fungi</taxon>
        <taxon>Fungi incertae sedis</taxon>
        <taxon>Mucoromycota</taxon>
        <taxon>Mucoromycotina</taxon>
        <taxon>Mucoromycetes</taxon>
        <taxon>Mucorales</taxon>
        <taxon>Cunninghamellaceae</taxon>
        <taxon>Absidia</taxon>
    </lineage>
</organism>
<dbReference type="InterPro" id="IPR051380">
    <property type="entry name" value="pH-response_reg_palI/RIM9"/>
</dbReference>
<dbReference type="Pfam" id="PF06687">
    <property type="entry name" value="SUR7"/>
    <property type="match status" value="1"/>
</dbReference>
<sequence>MFAYLATFFTFGALVLEVFNLLASTYNQPFLKDLYFVQYTAGDAFVRLGLWGYCQGTIKSGVVFCSSPSAAFVWSSVPGIKSYTSSLSGLDSVYLANYVLTWIAFGITVGALVVTMLAHFGRPADFLASIATFLGFLVMLATFIILLVLCLRGINTTAEGAYGRLGDCIWMHLGAMIALLFGSLWYCFTCIFGGPRK</sequence>
<evidence type="ECO:0000256" key="1">
    <source>
        <dbReference type="ARBA" id="ARBA00004141"/>
    </source>
</evidence>
<dbReference type="GO" id="GO:0035838">
    <property type="term" value="C:growing cell tip"/>
    <property type="evidence" value="ECO:0007669"/>
    <property type="project" value="TreeGrafter"/>
</dbReference>
<gene>
    <name evidence="6" type="primary">ABSGL_10325.1 scaffold 11921</name>
</gene>
<keyword evidence="4 5" id="KW-0472">Membrane</keyword>
<dbReference type="OrthoDB" id="2327445at2759"/>
<protein>
    <recommendedName>
        <fullName evidence="8">MARVEL domain-containing protein</fullName>
    </recommendedName>
</protein>
<evidence type="ECO:0000313" key="6">
    <source>
        <dbReference type="EMBL" id="SAM04461.1"/>
    </source>
</evidence>